<evidence type="ECO:0000313" key="5">
    <source>
        <dbReference type="EMBL" id="TXJ33936.1"/>
    </source>
</evidence>
<dbReference type="Proteomes" id="UP000324707">
    <property type="component" value="Unassembled WGS sequence"/>
</dbReference>
<reference evidence="11 12" key="1">
    <citation type="journal article" date="1992" name="Lakartidningen">
        <title>[Penicillin V and not amoxicillin is the first choice preparation in acute otitis].</title>
        <authorList>
            <person name="Kamme C."/>
            <person name="Lundgren K."/>
            <person name="Prellner K."/>
        </authorList>
    </citation>
    <scope>NUCLEOTIDE SEQUENCE [LARGE SCALE GENOMIC DNA]</scope>
    <source>
        <strain evidence="10 11">PC2022III</strain>
        <strain evidence="8 18">PC2777IV</strain>
        <strain evidence="9 12">PC3053II</strain>
        <strain evidence="7 15">PC3714II</strain>
        <strain evidence="6 17">PC3997IV</strain>
        <strain evidence="3 14">PC4597II</strain>
        <strain evidence="5 13">PC5099IV</strain>
        <strain evidence="4 16">PC5538III-lc</strain>
        <strain evidence="2 19">W1</strain>
    </source>
</reference>
<keyword evidence="13" id="KW-1185">Reference proteome</keyword>
<protein>
    <submittedName>
        <fullName evidence="2">Uncharacterized protein</fullName>
    </submittedName>
</protein>
<dbReference type="EMBL" id="SAYJ01000016">
    <property type="protein sequence ID" value="TXJ56592.1"/>
    <property type="molecule type" value="Genomic_DNA"/>
</dbReference>
<dbReference type="EMBL" id="SAYA01000013">
    <property type="protein sequence ID" value="TXJ26781.1"/>
    <property type="molecule type" value="Genomic_DNA"/>
</dbReference>
<evidence type="ECO:0000313" key="14">
    <source>
        <dbReference type="Proteomes" id="UP000324336"/>
    </source>
</evidence>
<feature type="transmembrane region" description="Helical" evidence="1">
    <location>
        <begin position="6"/>
        <end position="29"/>
    </location>
</feature>
<dbReference type="Proteomes" id="UP000325116">
    <property type="component" value="Unassembled WGS sequence"/>
</dbReference>
<dbReference type="Proteomes" id="UP000322659">
    <property type="component" value="Unassembled WGS sequence"/>
</dbReference>
<dbReference type="AlphaFoldDB" id="A0A5C8DFA1"/>
<dbReference type="EMBL" id="SAXZ01000003">
    <property type="protein sequence ID" value="TXJ33936.1"/>
    <property type="molecule type" value="Genomic_DNA"/>
</dbReference>
<keyword evidence="1" id="KW-0472">Membrane</keyword>
<dbReference type="EMBL" id="SAXT01000003">
    <property type="protein sequence ID" value="TXJ12763.1"/>
    <property type="molecule type" value="Genomic_DNA"/>
</dbReference>
<dbReference type="EMBL" id="SAYD01000016">
    <property type="protein sequence ID" value="TXJ39610.1"/>
    <property type="molecule type" value="Genomic_DNA"/>
</dbReference>
<comment type="caution">
    <text evidence="2">The sequence shown here is derived from an EMBL/GenBank/DDBJ whole genome shotgun (WGS) entry which is preliminary data.</text>
</comment>
<evidence type="ECO:0000313" key="8">
    <source>
        <dbReference type="EMBL" id="TXJ56592.1"/>
    </source>
</evidence>
<dbReference type="EMBL" id="SAYK01000004">
    <property type="protein sequence ID" value="TXJ60561.1"/>
    <property type="molecule type" value="Genomic_DNA"/>
</dbReference>
<dbReference type="EMBL" id="SAXX01000009">
    <property type="protein sequence ID" value="TXJ33832.1"/>
    <property type="molecule type" value="Genomic_DNA"/>
</dbReference>
<keyword evidence="1" id="KW-0812">Transmembrane</keyword>
<dbReference type="Proteomes" id="UP000322327">
    <property type="component" value="Unassembled WGS sequence"/>
</dbReference>
<dbReference type="RefSeq" id="WP_147527496.1">
    <property type="nucleotide sequence ID" value="NZ_SAXW01000002.1"/>
</dbReference>
<evidence type="ECO:0000313" key="3">
    <source>
        <dbReference type="EMBL" id="TXJ26781.1"/>
    </source>
</evidence>
<dbReference type="Proteomes" id="UP000324336">
    <property type="component" value="Unassembled WGS sequence"/>
</dbReference>
<organism evidence="2 19">
    <name type="scientific">Brachyspira aalborgi</name>
    <dbReference type="NCBI Taxonomy" id="29522"/>
    <lineage>
        <taxon>Bacteria</taxon>
        <taxon>Pseudomonadati</taxon>
        <taxon>Spirochaetota</taxon>
        <taxon>Spirochaetia</taxon>
        <taxon>Brachyspirales</taxon>
        <taxon>Brachyspiraceae</taxon>
        <taxon>Brachyspira</taxon>
    </lineage>
</organism>
<evidence type="ECO:0000313" key="6">
    <source>
        <dbReference type="EMBL" id="TXJ39610.1"/>
    </source>
</evidence>
<evidence type="ECO:0000313" key="13">
    <source>
        <dbReference type="Proteomes" id="UP000322659"/>
    </source>
</evidence>
<evidence type="ECO:0000313" key="11">
    <source>
        <dbReference type="Proteomes" id="UP000322188"/>
    </source>
</evidence>
<evidence type="ECO:0000313" key="18">
    <source>
        <dbReference type="Proteomes" id="UP000325013"/>
    </source>
</evidence>
<keyword evidence="1" id="KW-1133">Transmembrane helix</keyword>
<dbReference type="Proteomes" id="UP000324574">
    <property type="component" value="Unassembled WGS sequence"/>
</dbReference>
<evidence type="ECO:0000313" key="4">
    <source>
        <dbReference type="EMBL" id="TXJ33832.1"/>
    </source>
</evidence>
<evidence type="ECO:0000313" key="9">
    <source>
        <dbReference type="EMBL" id="TXJ58635.1"/>
    </source>
</evidence>
<reference evidence="2" key="2">
    <citation type="submission" date="2019-01" db="EMBL/GenBank/DDBJ databases">
        <authorList>
            <person name="Thorell K."/>
        </authorList>
    </citation>
    <scope>NUCLEOTIDE SEQUENCE</scope>
    <source>
        <strain evidence="10">PC2022III</strain>
        <strain evidence="8">PC2777IV</strain>
        <strain evidence="9">PC3053II</strain>
        <strain evidence="7">PC3714II</strain>
        <strain evidence="6">PC3997IV</strain>
        <strain evidence="3">PC4597II</strain>
        <strain evidence="5">PC5099IV</strain>
        <strain evidence="4">PC5538III-lc</strain>
        <strain evidence="2">W1</strain>
    </source>
</reference>
<dbReference type="Proteomes" id="UP000322188">
    <property type="component" value="Unassembled WGS sequence"/>
</dbReference>
<evidence type="ECO:0000313" key="2">
    <source>
        <dbReference type="EMBL" id="TXJ12763.1"/>
    </source>
</evidence>
<evidence type="ECO:0000313" key="16">
    <source>
        <dbReference type="Proteomes" id="UP000324707"/>
    </source>
</evidence>
<gene>
    <name evidence="8" type="ORF">EPJ67_06735</name>
    <name evidence="4" type="ORF">EPJ69_03465</name>
    <name evidence="7" type="ORF">EPJ70_11180</name>
    <name evidence="5" type="ORF">EPJ71_02550</name>
    <name evidence="3" type="ORF">EPJ73_03760</name>
    <name evidence="10" type="ORF">EPJ74_04965</name>
    <name evidence="9" type="ORF">EPJ76_00235</name>
    <name evidence="2" type="ORF">EPJ80_03955</name>
    <name evidence="6" type="ORF">EPJ81_03890</name>
</gene>
<dbReference type="GeneID" id="61066656"/>
<dbReference type="Proteomes" id="UP000325002">
    <property type="component" value="Unassembled WGS sequence"/>
</dbReference>
<evidence type="ECO:0000313" key="19">
    <source>
        <dbReference type="Proteomes" id="UP000325116"/>
    </source>
</evidence>
<dbReference type="EMBL" id="SAYG01000014">
    <property type="protein sequence ID" value="TXJ43317.1"/>
    <property type="molecule type" value="Genomic_DNA"/>
</dbReference>
<proteinExistence type="predicted"/>
<evidence type="ECO:0000313" key="17">
    <source>
        <dbReference type="Proteomes" id="UP000325002"/>
    </source>
</evidence>
<dbReference type="Proteomes" id="UP000325013">
    <property type="component" value="Unassembled WGS sequence"/>
</dbReference>
<evidence type="ECO:0000313" key="12">
    <source>
        <dbReference type="Proteomes" id="UP000322327"/>
    </source>
</evidence>
<evidence type="ECO:0000313" key="10">
    <source>
        <dbReference type="EMBL" id="TXJ60561.1"/>
    </source>
</evidence>
<dbReference type="OrthoDB" id="309029at2"/>
<evidence type="ECO:0000313" key="15">
    <source>
        <dbReference type="Proteomes" id="UP000324574"/>
    </source>
</evidence>
<evidence type="ECO:0000313" key="7">
    <source>
        <dbReference type="EMBL" id="TXJ43317.1"/>
    </source>
</evidence>
<evidence type="ECO:0000256" key="1">
    <source>
        <dbReference type="SAM" id="Phobius"/>
    </source>
</evidence>
<sequence>MELLAIIFFIIVIIVFILMFGLLFFVSFISKTFNFISYLIFRNREDCPFCHSRKSLKIIKTENGYRKECDKCKFSVEVEDKKYNE</sequence>
<name>A0A5C8DFA1_9SPIR</name>
<dbReference type="EMBL" id="SAYI01000001">
    <property type="protein sequence ID" value="TXJ58635.1"/>
    <property type="molecule type" value="Genomic_DNA"/>
</dbReference>
<accession>A0A5C8DFA1</accession>